<evidence type="ECO:0000256" key="6">
    <source>
        <dbReference type="ARBA" id="ARBA00023098"/>
    </source>
</evidence>
<dbReference type="InterPro" id="IPR036291">
    <property type="entry name" value="NAD(P)-bd_dom_sf"/>
</dbReference>
<feature type="binding site" evidence="9">
    <location>
        <position position="50"/>
    </location>
    <ligand>
        <name>NADPH</name>
        <dbReference type="ChEBI" id="CHEBI:57783"/>
    </ligand>
</feature>
<dbReference type="InterPro" id="IPR006168">
    <property type="entry name" value="G3P_DH_NAD-dep"/>
</dbReference>
<dbReference type="EC" id="1.1.1.94" evidence="9"/>
<keyword evidence="5 9" id="KW-0520">NAD</keyword>
<keyword evidence="18" id="KW-1185">Reference proteome</keyword>
<evidence type="ECO:0000256" key="4">
    <source>
        <dbReference type="ARBA" id="ARBA00023002"/>
    </source>
</evidence>
<dbReference type="Gene3D" id="1.10.1040.10">
    <property type="entry name" value="N-(1-d-carboxylethyl)-l-norvaline Dehydrogenase, domain 2"/>
    <property type="match status" value="1"/>
</dbReference>
<feature type="binding site" evidence="9">
    <location>
        <position position="283"/>
    </location>
    <ligand>
        <name>NADPH</name>
        <dbReference type="ChEBI" id="CHEBI:57783"/>
    </ligand>
</feature>
<dbReference type="RefSeq" id="WP_207575798.1">
    <property type="nucleotide sequence ID" value="NZ_JAFNME010000026.1"/>
</dbReference>
<organism evidence="17 18">
    <name type="scientific">Comamonas denitrificans</name>
    <dbReference type="NCBI Taxonomy" id="117506"/>
    <lineage>
        <taxon>Bacteria</taxon>
        <taxon>Pseudomonadati</taxon>
        <taxon>Pseudomonadota</taxon>
        <taxon>Betaproteobacteria</taxon>
        <taxon>Burkholderiales</taxon>
        <taxon>Comamonadaceae</taxon>
        <taxon>Comamonas</taxon>
    </lineage>
</organism>
<accession>A0A939H019</accession>
<dbReference type="NCBIfam" id="NF000942">
    <property type="entry name" value="PRK00094.1-4"/>
    <property type="match status" value="1"/>
</dbReference>
<feature type="active site" description="Proton acceptor" evidence="9 10">
    <location>
        <position position="195"/>
    </location>
</feature>
<feature type="binding site" evidence="11">
    <location>
        <position position="107"/>
    </location>
    <ligand>
        <name>substrate</name>
    </ligand>
</feature>
<name>A0A939H019_9BURK</name>
<protein>
    <recommendedName>
        <fullName evidence="9">Glycerol-3-phosphate dehydrogenase [NAD(P)+]</fullName>
        <ecNumber evidence="9">1.1.1.94</ecNumber>
    </recommendedName>
    <alternativeName>
        <fullName evidence="9">NAD(P)(+)-dependent glycerol-3-phosphate dehydrogenase</fullName>
    </alternativeName>
    <alternativeName>
        <fullName evidence="9">NAD(P)H-dependent dihydroxyacetone-phosphate reductase</fullName>
    </alternativeName>
</protein>
<feature type="binding site" evidence="9">
    <location>
        <position position="248"/>
    </location>
    <ligand>
        <name>sn-glycerol 3-phosphate</name>
        <dbReference type="ChEBI" id="CHEBI:57597"/>
    </ligand>
</feature>
<comment type="function">
    <text evidence="9">Catalyzes the reduction of the glycolytic intermediate dihydroxyacetone phosphate (DHAP) to sn-glycerol 3-phosphate (G3P), the key precursor for phospholipid synthesis.</text>
</comment>
<evidence type="ECO:0000313" key="17">
    <source>
        <dbReference type="EMBL" id="MBO1250401.1"/>
    </source>
</evidence>
<dbReference type="Proteomes" id="UP000664731">
    <property type="component" value="Unassembled WGS sequence"/>
</dbReference>
<dbReference type="SUPFAM" id="SSF48179">
    <property type="entry name" value="6-phosphogluconate dehydrogenase C-terminal domain-like"/>
    <property type="match status" value="1"/>
</dbReference>
<dbReference type="GO" id="GO:0008654">
    <property type="term" value="P:phospholipid biosynthetic process"/>
    <property type="evidence" value="ECO:0007669"/>
    <property type="project" value="UniProtKB-KW"/>
</dbReference>
<feature type="binding site" evidence="9">
    <location>
        <position position="195"/>
    </location>
    <ligand>
        <name>sn-glycerol 3-phosphate</name>
        <dbReference type="ChEBI" id="CHEBI:57597"/>
    </ligand>
</feature>
<evidence type="ECO:0000256" key="9">
    <source>
        <dbReference type="HAMAP-Rule" id="MF_00394"/>
    </source>
</evidence>
<feature type="binding site" evidence="9">
    <location>
        <position position="33"/>
    </location>
    <ligand>
        <name>NADPH</name>
        <dbReference type="ChEBI" id="CHEBI:57783"/>
    </ligand>
</feature>
<feature type="binding site" evidence="9">
    <location>
        <position position="258"/>
    </location>
    <ligand>
        <name>sn-glycerol 3-phosphate</name>
        <dbReference type="ChEBI" id="CHEBI:57597"/>
    </ligand>
</feature>
<evidence type="ECO:0000256" key="7">
    <source>
        <dbReference type="ARBA" id="ARBA00023209"/>
    </source>
</evidence>
<dbReference type="NCBIfam" id="NF000940">
    <property type="entry name" value="PRK00094.1-2"/>
    <property type="match status" value="1"/>
</dbReference>
<dbReference type="FunFam" id="1.10.1040.10:FF:000001">
    <property type="entry name" value="Glycerol-3-phosphate dehydrogenase [NAD(P)+]"/>
    <property type="match status" value="1"/>
</dbReference>
<feature type="binding site" evidence="12">
    <location>
        <position position="144"/>
    </location>
    <ligand>
        <name>NAD(+)</name>
        <dbReference type="ChEBI" id="CHEBI:57540"/>
    </ligand>
</feature>
<feature type="binding site" evidence="9">
    <location>
        <position position="144"/>
    </location>
    <ligand>
        <name>NADPH</name>
        <dbReference type="ChEBI" id="CHEBI:57783"/>
    </ligand>
</feature>
<dbReference type="Pfam" id="PF01210">
    <property type="entry name" value="NAD_Gly3P_dh_N"/>
    <property type="match status" value="1"/>
</dbReference>
<keyword evidence="7 9" id="KW-0594">Phospholipid biosynthesis</keyword>
<keyword evidence="2 9" id="KW-0444">Lipid biosynthesis</keyword>
<comment type="subcellular location">
    <subcellularLocation>
        <location evidence="9">Cytoplasm</location>
    </subcellularLocation>
</comment>
<comment type="catalytic activity">
    <reaction evidence="9">
        <text>sn-glycerol 3-phosphate + NAD(+) = dihydroxyacetone phosphate + NADH + H(+)</text>
        <dbReference type="Rhea" id="RHEA:11092"/>
        <dbReference type="ChEBI" id="CHEBI:15378"/>
        <dbReference type="ChEBI" id="CHEBI:57540"/>
        <dbReference type="ChEBI" id="CHEBI:57597"/>
        <dbReference type="ChEBI" id="CHEBI:57642"/>
        <dbReference type="ChEBI" id="CHEBI:57945"/>
        <dbReference type="EC" id="1.1.1.94"/>
    </reaction>
</comment>
<keyword evidence="4 9" id="KW-0560">Oxidoreductase</keyword>
<dbReference type="AlphaFoldDB" id="A0A939H019"/>
<keyword evidence="9" id="KW-0547">Nucleotide-binding</keyword>
<evidence type="ECO:0000256" key="13">
    <source>
        <dbReference type="RuleBase" id="RU000437"/>
    </source>
</evidence>
<dbReference type="PANTHER" id="PTHR11728">
    <property type="entry name" value="GLYCEROL-3-PHOSPHATE DEHYDROGENASE"/>
    <property type="match status" value="1"/>
</dbReference>
<feature type="binding site" evidence="11">
    <location>
        <begin position="259"/>
        <end position="260"/>
    </location>
    <ligand>
        <name>substrate</name>
    </ligand>
</feature>
<evidence type="ECO:0000256" key="10">
    <source>
        <dbReference type="PIRSR" id="PIRSR000114-1"/>
    </source>
</evidence>
<dbReference type="PIRSF" id="PIRSF000114">
    <property type="entry name" value="Glycerol-3-P_dh"/>
    <property type="match status" value="1"/>
</dbReference>
<evidence type="ECO:0000256" key="2">
    <source>
        <dbReference type="ARBA" id="ARBA00022516"/>
    </source>
</evidence>
<sequence>MHIVVIGAGAWGTAMACAAARPAGGHRVTLWARAPEQAQAMQSTRTNPRYLPDVVLPAGVSVVSGPLAAALPGADLLIIGTPMAGLRSTLHTLAQAKVTAPVAWLCKGFEAPTTADALGLMAHEVAAQVAPGLQCGALSGPSFALEVARAQPTCLVAASAHAAVRAALQAAFHSPALRVYANADIVGVEVGGAVKNVMAIAAGLCDGLALGLNARAALLTRGLAEMTRLGVALGAKVETFMGLSGMGDLLLTATGDLSRNRKVGLLLAQGLSQEAAVQSLGHVAEGVYSARTVVQRAQALGVEMPIAMAVVQLLDGTASPQQVLHALMGRDPKGEYV</sequence>
<dbReference type="GO" id="GO:0051287">
    <property type="term" value="F:NAD binding"/>
    <property type="evidence" value="ECO:0007669"/>
    <property type="project" value="InterPro"/>
</dbReference>
<feature type="domain" description="Glycerol-3-phosphate dehydrogenase NAD-dependent C-terminal" evidence="16">
    <location>
        <begin position="184"/>
        <end position="324"/>
    </location>
</feature>
<dbReference type="Pfam" id="PF07479">
    <property type="entry name" value="NAD_Gly3P_dh_C"/>
    <property type="match status" value="1"/>
</dbReference>
<feature type="binding site" evidence="9">
    <location>
        <position position="259"/>
    </location>
    <ligand>
        <name>NADPH</name>
        <dbReference type="ChEBI" id="CHEBI:57783"/>
    </ligand>
</feature>
<dbReference type="HAMAP" id="MF_00394">
    <property type="entry name" value="NAD_Glyc3P_dehydrog"/>
    <property type="match status" value="1"/>
</dbReference>
<keyword evidence="9" id="KW-0963">Cytoplasm</keyword>
<dbReference type="PROSITE" id="PS00957">
    <property type="entry name" value="NAD_G3PDH"/>
    <property type="match status" value="1"/>
</dbReference>
<evidence type="ECO:0000256" key="1">
    <source>
        <dbReference type="ARBA" id="ARBA00011009"/>
    </source>
</evidence>
<feature type="binding site" evidence="12">
    <location>
        <position position="259"/>
    </location>
    <ligand>
        <name>NAD(+)</name>
        <dbReference type="ChEBI" id="CHEBI:57540"/>
    </ligand>
</feature>
<evidence type="ECO:0000259" key="15">
    <source>
        <dbReference type="Pfam" id="PF01210"/>
    </source>
</evidence>
<dbReference type="EMBL" id="JAFNME010000026">
    <property type="protein sequence ID" value="MBO1250401.1"/>
    <property type="molecule type" value="Genomic_DNA"/>
</dbReference>
<feature type="binding site" evidence="9">
    <location>
        <position position="142"/>
    </location>
    <ligand>
        <name>sn-glycerol 3-phosphate</name>
        <dbReference type="ChEBI" id="CHEBI:57597"/>
    </ligand>
</feature>
<proteinExistence type="inferred from homology"/>
<gene>
    <name evidence="9" type="primary">gpsA</name>
    <name evidence="17" type="ORF">J1777_11290</name>
</gene>
<evidence type="ECO:0000256" key="12">
    <source>
        <dbReference type="PIRSR" id="PIRSR000114-3"/>
    </source>
</evidence>
<evidence type="ECO:0000256" key="8">
    <source>
        <dbReference type="ARBA" id="ARBA00023264"/>
    </source>
</evidence>
<comment type="similarity">
    <text evidence="1 9 13">Belongs to the NAD-dependent glycerol-3-phosphate dehydrogenase family.</text>
</comment>
<evidence type="ECO:0000256" key="11">
    <source>
        <dbReference type="PIRSR" id="PIRSR000114-2"/>
    </source>
</evidence>
<dbReference type="InterPro" id="IPR013328">
    <property type="entry name" value="6PGD_dom2"/>
</dbReference>
<dbReference type="GO" id="GO:0006650">
    <property type="term" value="P:glycerophospholipid metabolic process"/>
    <property type="evidence" value="ECO:0007669"/>
    <property type="project" value="UniProtKB-UniRule"/>
</dbReference>
<dbReference type="InterPro" id="IPR006109">
    <property type="entry name" value="G3P_DH_NAD-dep_C"/>
</dbReference>
<evidence type="ECO:0000313" key="18">
    <source>
        <dbReference type="Proteomes" id="UP000664731"/>
    </source>
</evidence>
<keyword evidence="3 9" id="KW-0521">NADP</keyword>
<evidence type="ECO:0000256" key="3">
    <source>
        <dbReference type="ARBA" id="ARBA00022857"/>
    </source>
</evidence>
<dbReference type="GO" id="GO:0005975">
    <property type="term" value="P:carbohydrate metabolic process"/>
    <property type="evidence" value="ECO:0007669"/>
    <property type="project" value="InterPro"/>
</dbReference>
<evidence type="ECO:0000256" key="5">
    <source>
        <dbReference type="ARBA" id="ARBA00023027"/>
    </source>
</evidence>
<dbReference type="InterPro" id="IPR008927">
    <property type="entry name" value="6-PGluconate_DH-like_C_sf"/>
</dbReference>
<feature type="binding site" evidence="9">
    <location>
        <position position="259"/>
    </location>
    <ligand>
        <name>sn-glycerol 3-phosphate</name>
        <dbReference type="ChEBI" id="CHEBI:57597"/>
    </ligand>
</feature>
<dbReference type="GO" id="GO:0005829">
    <property type="term" value="C:cytosol"/>
    <property type="evidence" value="ECO:0007669"/>
    <property type="project" value="TreeGrafter"/>
</dbReference>
<evidence type="ECO:0000256" key="14">
    <source>
        <dbReference type="RuleBase" id="RU000439"/>
    </source>
</evidence>
<dbReference type="Gene3D" id="3.40.50.720">
    <property type="entry name" value="NAD(P)-binding Rossmann-like Domain"/>
    <property type="match status" value="1"/>
</dbReference>
<feature type="binding site" evidence="9">
    <location>
        <position position="11"/>
    </location>
    <ligand>
        <name>NADPH</name>
        <dbReference type="ChEBI" id="CHEBI:57783"/>
    </ligand>
</feature>
<feature type="binding site" evidence="9">
    <location>
        <position position="260"/>
    </location>
    <ligand>
        <name>sn-glycerol 3-phosphate</name>
        <dbReference type="ChEBI" id="CHEBI:57597"/>
    </ligand>
</feature>
<dbReference type="GO" id="GO:0046168">
    <property type="term" value="P:glycerol-3-phosphate catabolic process"/>
    <property type="evidence" value="ECO:0007669"/>
    <property type="project" value="InterPro"/>
</dbReference>
<comment type="caution">
    <text evidence="9">Lacks conserved residue(s) required for the propagation of feature annotation.</text>
</comment>
<dbReference type="GO" id="GO:0047952">
    <property type="term" value="F:glycerol-3-phosphate dehydrogenase [NAD(P)+] activity"/>
    <property type="evidence" value="ECO:0007669"/>
    <property type="project" value="UniProtKB-UniRule"/>
</dbReference>
<feature type="binding site" evidence="9">
    <location>
        <position position="140"/>
    </location>
    <ligand>
        <name>sn-glycerol 3-phosphate</name>
        <dbReference type="ChEBI" id="CHEBI:57597"/>
    </ligand>
</feature>
<keyword evidence="6 9" id="KW-0443">Lipid metabolism</keyword>
<comment type="catalytic activity">
    <reaction evidence="9 14">
        <text>sn-glycerol 3-phosphate + NADP(+) = dihydroxyacetone phosphate + NADPH + H(+)</text>
        <dbReference type="Rhea" id="RHEA:11096"/>
        <dbReference type="ChEBI" id="CHEBI:15378"/>
        <dbReference type="ChEBI" id="CHEBI:57597"/>
        <dbReference type="ChEBI" id="CHEBI:57642"/>
        <dbReference type="ChEBI" id="CHEBI:57783"/>
        <dbReference type="ChEBI" id="CHEBI:58349"/>
        <dbReference type="EC" id="1.1.1.94"/>
    </reaction>
</comment>
<reference evidence="17" key="1">
    <citation type="submission" date="2021-03" db="EMBL/GenBank/DDBJ databases">
        <title>Comamonas denitrificans.</title>
        <authorList>
            <person name="Finster K."/>
        </authorList>
    </citation>
    <scope>NUCLEOTIDE SEQUENCE</scope>
    <source>
        <strain evidence="17">MM2021_4</strain>
    </source>
</reference>
<feature type="binding site" evidence="9">
    <location>
        <position position="285"/>
    </location>
    <ligand>
        <name>NADPH</name>
        <dbReference type="ChEBI" id="CHEBI:57783"/>
    </ligand>
</feature>
<comment type="caution">
    <text evidence="17">The sequence shown here is derived from an EMBL/GenBank/DDBJ whole genome shotgun (WGS) entry which is preliminary data.</text>
</comment>
<dbReference type="SUPFAM" id="SSF51735">
    <property type="entry name" value="NAD(P)-binding Rossmann-fold domains"/>
    <property type="match status" value="1"/>
</dbReference>
<evidence type="ECO:0000259" key="16">
    <source>
        <dbReference type="Pfam" id="PF07479"/>
    </source>
</evidence>
<feature type="binding site" evidence="9">
    <location>
        <position position="107"/>
    </location>
    <ligand>
        <name>NADPH</name>
        <dbReference type="ChEBI" id="CHEBI:57783"/>
    </ligand>
</feature>
<dbReference type="GO" id="GO:0046167">
    <property type="term" value="P:glycerol-3-phosphate biosynthetic process"/>
    <property type="evidence" value="ECO:0007669"/>
    <property type="project" value="UniProtKB-UniRule"/>
</dbReference>
<feature type="domain" description="Glycerol-3-phosphate dehydrogenase NAD-dependent N-terminal" evidence="15">
    <location>
        <begin position="3"/>
        <end position="162"/>
    </location>
</feature>
<feature type="binding site" evidence="12">
    <location>
        <begin position="7"/>
        <end position="12"/>
    </location>
    <ligand>
        <name>NAD(+)</name>
        <dbReference type="ChEBI" id="CHEBI:57540"/>
    </ligand>
</feature>
<comment type="pathway">
    <text evidence="9">Membrane lipid metabolism; glycerophospholipid metabolism.</text>
</comment>
<dbReference type="InterPro" id="IPR011128">
    <property type="entry name" value="G3P_DH_NAD-dep_N"/>
</dbReference>
<keyword evidence="8 9" id="KW-1208">Phospholipid metabolism</keyword>
<feature type="binding site" evidence="9">
    <location>
        <position position="107"/>
    </location>
    <ligand>
        <name>sn-glycerol 3-phosphate</name>
        <dbReference type="ChEBI" id="CHEBI:57597"/>
    </ligand>
</feature>
<dbReference type="PANTHER" id="PTHR11728:SF1">
    <property type="entry name" value="GLYCEROL-3-PHOSPHATE DEHYDROGENASE [NAD(+)] 2, CHLOROPLASTIC"/>
    <property type="match status" value="1"/>
</dbReference>
<dbReference type="PRINTS" id="PR00077">
    <property type="entry name" value="GPDHDRGNASE"/>
</dbReference>